<dbReference type="AlphaFoldDB" id="A0A2W4TF18"/>
<dbReference type="PANTHER" id="PTHR43226:SF4">
    <property type="entry name" value="XAA-PRO AMINOPEPTIDASE 3"/>
    <property type="match status" value="1"/>
</dbReference>
<dbReference type="EMBL" id="QJPH01000193">
    <property type="protein sequence ID" value="PZN83134.1"/>
    <property type="molecule type" value="Genomic_DNA"/>
</dbReference>
<dbReference type="InterPro" id="IPR029149">
    <property type="entry name" value="Creatin/AminoP/Spt16_N"/>
</dbReference>
<accession>A0A2W4TF18</accession>
<dbReference type="Pfam" id="PF05195">
    <property type="entry name" value="AMP_N"/>
    <property type="match status" value="1"/>
</dbReference>
<evidence type="ECO:0000256" key="6">
    <source>
        <dbReference type="ARBA" id="ARBA00022723"/>
    </source>
</evidence>
<dbReference type="CDD" id="cd01087">
    <property type="entry name" value="Prolidase"/>
    <property type="match status" value="1"/>
</dbReference>
<evidence type="ECO:0000256" key="5">
    <source>
        <dbReference type="ARBA" id="ARBA00022670"/>
    </source>
</evidence>
<dbReference type="Gene3D" id="3.40.350.10">
    <property type="entry name" value="Creatinase/prolidase N-terminal domain"/>
    <property type="match status" value="1"/>
</dbReference>
<dbReference type="SMART" id="SM01011">
    <property type="entry name" value="AMP_N"/>
    <property type="match status" value="1"/>
</dbReference>
<evidence type="ECO:0000259" key="14">
    <source>
        <dbReference type="SMART" id="SM01011"/>
    </source>
</evidence>
<keyword evidence="15" id="KW-0031">Aminopeptidase</keyword>
<dbReference type="GO" id="GO:0006508">
    <property type="term" value="P:proteolysis"/>
    <property type="evidence" value="ECO:0007669"/>
    <property type="project" value="UniProtKB-KW"/>
</dbReference>
<dbReference type="GO" id="GO:0005829">
    <property type="term" value="C:cytosol"/>
    <property type="evidence" value="ECO:0007669"/>
    <property type="project" value="TreeGrafter"/>
</dbReference>
<comment type="similarity">
    <text evidence="3 13">Belongs to the peptidase M24B family.</text>
</comment>
<dbReference type="GO" id="GO:0070006">
    <property type="term" value="F:metalloaminopeptidase activity"/>
    <property type="evidence" value="ECO:0007669"/>
    <property type="project" value="InterPro"/>
</dbReference>
<protein>
    <recommendedName>
        <fullName evidence="10">Xaa-Pro aminopeptidase</fullName>
        <ecNumber evidence="4">3.4.11.9</ecNumber>
    </recommendedName>
    <alternativeName>
        <fullName evidence="11">Aminopeptidase P II</fullName>
    </alternativeName>
    <alternativeName>
        <fullName evidence="12">X-Pro aminopeptidase</fullName>
    </alternativeName>
</protein>
<dbReference type="SUPFAM" id="SSF55920">
    <property type="entry name" value="Creatinase/aminopeptidase"/>
    <property type="match status" value="1"/>
</dbReference>
<evidence type="ECO:0000256" key="4">
    <source>
        <dbReference type="ARBA" id="ARBA00012574"/>
    </source>
</evidence>
<gene>
    <name evidence="15" type="ORF">DM484_05135</name>
</gene>
<dbReference type="InterPro" id="IPR036005">
    <property type="entry name" value="Creatinase/aminopeptidase-like"/>
</dbReference>
<dbReference type="InterPro" id="IPR000994">
    <property type="entry name" value="Pept_M24"/>
</dbReference>
<dbReference type="InterPro" id="IPR007865">
    <property type="entry name" value="Aminopep_P_N"/>
</dbReference>
<dbReference type="InterPro" id="IPR001131">
    <property type="entry name" value="Peptidase_M24B_aminopep-P_CS"/>
</dbReference>
<keyword evidence="6 13" id="KW-0479">Metal-binding</keyword>
<dbReference type="Proteomes" id="UP000249396">
    <property type="component" value="Unassembled WGS sequence"/>
</dbReference>
<dbReference type="PROSITE" id="PS00491">
    <property type="entry name" value="PROLINE_PEPTIDASE"/>
    <property type="match status" value="1"/>
</dbReference>
<keyword evidence="9" id="KW-0464">Manganese</keyword>
<keyword evidence="8" id="KW-0482">Metalloprotease</keyword>
<evidence type="ECO:0000256" key="11">
    <source>
        <dbReference type="ARBA" id="ARBA00075356"/>
    </source>
</evidence>
<dbReference type="NCBIfam" id="NF008131">
    <property type="entry name" value="PRK10879.1"/>
    <property type="match status" value="1"/>
</dbReference>
<keyword evidence="5" id="KW-0645">Protease</keyword>
<proteinExistence type="inferred from homology"/>
<evidence type="ECO:0000256" key="1">
    <source>
        <dbReference type="ARBA" id="ARBA00001424"/>
    </source>
</evidence>
<name>A0A2W4TF18_9GAMM</name>
<reference evidence="15 16" key="1">
    <citation type="journal article" date="2018" name="Aquat. Microb. Ecol.">
        <title>Gammaproteobacterial methanotrophs dominate.</title>
        <authorList>
            <person name="Rissanen A.J."/>
            <person name="Saarenheimo J."/>
            <person name="Tiirola M."/>
            <person name="Peura S."/>
            <person name="Aalto S.L."/>
            <person name="Karvinen A."/>
            <person name="Nykanen H."/>
        </authorList>
    </citation>
    <scope>NUCLEOTIDE SEQUENCE [LARGE SCALE GENOMIC DNA]</scope>
    <source>
        <strain evidence="15">AMbin10</strain>
    </source>
</reference>
<evidence type="ECO:0000256" key="3">
    <source>
        <dbReference type="ARBA" id="ARBA00008766"/>
    </source>
</evidence>
<dbReference type="Pfam" id="PF00557">
    <property type="entry name" value="Peptidase_M24"/>
    <property type="match status" value="1"/>
</dbReference>
<dbReference type="FunFam" id="3.90.230.10:FF:000002">
    <property type="entry name" value="Xaa-Pro aminopeptidase 3"/>
    <property type="match status" value="1"/>
</dbReference>
<dbReference type="PANTHER" id="PTHR43226">
    <property type="entry name" value="XAA-PRO AMINOPEPTIDASE 3"/>
    <property type="match status" value="1"/>
</dbReference>
<feature type="domain" description="Aminopeptidase P N-terminal" evidence="14">
    <location>
        <begin position="1"/>
        <end position="135"/>
    </location>
</feature>
<evidence type="ECO:0000256" key="13">
    <source>
        <dbReference type="RuleBase" id="RU000590"/>
    </source>
</evidence>
<evidence type="ECO:0000256" key="9">
    <source>
        <dbReference type="ARBA" id="ARBA00023211"/>
    </source>
</evidence>
<evidence type="ECO:0000256" key="7">
    <source>
        <dbReference type="ARBA" id="ARBA00022801"/>
    </source>
</evidence>
<comment type="cofactor">
    <cofactor evidence="2">
        <name>Mn(2+)</name>
        <dbReference type="ChEBI" id="CHEBI:29035"/>
    </cofactor>
</comment>
<sequence length="437" mass="49325">MTLGEFKQRRKALMRHMKKNAIALLASAPAQVRNRDVEYPYRQDSDFHYLTGFDEPEAVAVFASGREQGEFILFCRKYDETKAIWTGKHAGLEGAKEKFGADEALPIEDFAETLPTLLDGKQTVNYPIGVDKELDRQVMAAVNTLRGKTRTGAKPPEEFVALDRLVHEMRLFKSPDEIQTMRKAVEVSVHAHKRAMQVCRPGMHEYQIEAEMSHECMRHGLRHSAYPSIVAGGHNACVLHYTENAAQLRDGDLLLIDAGAEFGNYAADITRTFPVNGRYSEPQRLLYELVLEAQLAAIAKIRPGNTWIQPHEEAVRVLVKGLVKLGLLQGRVYKLIRDEAYKPFFMHRTGHWLGMDVHDVGDYKIDDKWRKLEPGMVLTVEPGLYVPPACMDVDEKWRGIGIRIEDDVLVTQKGCEVLSAALPKTVAEIEAFMEAGR</sequence>
<keyword evidence="7" id="KW-0378">Hydrolase</keyword>
<organism evidence="15 16">
    <name type="scientific">Candidatus Methylumidiphilus alinenensis</name>
    <dbReference type="NCBI Taxonomy" id="2202197"/>
    <lineage>
        <taxon>Bacteria</taxon>
        <taxon>Pseudomonadati</taxon>
        <taxon>Pseudomonadota</taxon>
        <taxon>Gammaproteobacteria</taxon>
        <taxon>Methylococcales</taxon>
        <taxon>Candidatus Methylumidiphilus</taxon>
    </lineage>
</organism>
<comment type="catalytic activity">
    <reaction evidence="1">
        <text>Release of any N-terminal amino acid, including proline, that is linked to proline, even from a dipeptide or tripeptide.</text>
        <dbReference type="EC" id="3.4.11.9"/>
    </reaction>
</comment>
<evidence type="ECO:0000256" key="8">
    <source>
        <dbReference type="ARBA" id="ARBA00023049"/>
    </source>
</evidence>
<evidence type="ECO:0000256" key="2">
    <source>
        <dbReference type="ARBA" id="ARBA00001936"/>
    </source>
</evidence>
<dbReference type="SUPFAM" id="SSF53092">
    <property type="entry name" value="Creatinase/prolidase N-terminal domain"/>
    <property type="match status" value="1"/>
</dbReference>
<evidence type="ECO:0000256" key="12">
    <source>
        <dbReference type="ARBA" id="ARBA00081411"/>
    </source>
</evidence>
<evidence type="ECO:0000313" key="16">
    <source>
        <dbReference type="Proteomes" id="UP000249396"/>
    </source>
</evidence>
<dbReference type="EC" id="3.4.11.9" evidence="4"/>
<dbReference type="GO" id="GO:0030145">
    <property type="term" value="F:manganese ion binding"/>
    <property type="evidence" value="ECO:0007669"/>
    <property type="project" value="InterPro"/>
</dbReference>
<dbReference type="Gene3D" id="3.90.230.10">
    <property type="entry name" value="Creatinase/methionine aminopeptidase superfamily"/>
    <property type="match status" value="1"/>
</dbReference>
<dbReference type="InterPro" id="IPR052433">
    <property type="entry name" value="X-Pro_dipept-like"/>
</dbReference>
<evidence type="ECO:0000313" key="15">
    <source>
        <dbReference type="EMBL" id="PZN83134.1"/>
    </source>
</evidence>
<evidence type="ECO:0000256" key="10">
    <source>
        <dbReference type="ARBA" id="ARBA00069363"/>
    </source>
</evidence>
<comment type="caution">
    <text evidence="15">The sequence shown here is derived from an EMBL/GenBank/DDBJ whole genome shotgun (WGS) entry which is preliminary data.</text>
</comment>